<dbReference type="EMBL" id="MN739576">
    <property type="protein sequence ID" value="QHT13724.1"/>
    <property type="molecule type" value="Genomic_DNA"/>
</dbReference>
<protein>
    <submittedName>
        <fullName evidence="1">Uncharacterized protein</fullName>
    </submittedName>
</protein>
<reference evidence="1" key="1">
    <citation type="journal article" date="2020" name="Nature">
        <title>Giant virus diversity and host interactions through global metagenomics.</title>
        <authorList>
            <person name="Schulz F."/>
            <person name="Roux S."/>
            <person name="Paez-Espino D."/>
            <person name="Jungbluth S."/>
            <person name="Walsh D.A."/>
            <person name="Denef V.J."/>
            <person name="McMahon K.D."/>
            <person name="Konstantinidis K.T."/>
            <person name="Eloe-Fadrosh E.A."/>
            <person name="Kyrpides N.C."/>
            <person name="Woyke T."/>
        </authorList>
    </citation>
    <scope>NUCLEOTIDE SEQUENCE</scope>
    <source>
        <strain evidence="1">GVMAG-M-3300023174-132</strain>
    </source>
</reference>
<accession>A0A6C0DC29</accession>
<sequence>MSLASIWNDEWTMVASQEETPLPPRPPALDGLTIRVWHTVTTEWLEFVKSGWNQTEAAERLRDAHVLVLVDSVGSIQATCVLRARRDRWWLLETLRANKGNGTRMIRTAVRWLWEHTGGAFRIAFVWELGIGGALWSLVGRGWWRAVQRIHWGWIWSFPLDPSEPTDQSKPCGWCPSDDTAPWLPKLKRWTTPVLLQGEGWSVVVSDSGARGAQAAGGWVLTWTGTVPWSDVAKKAGWRRLWCHASEVPVPCLVTNGRWRWTGEVIVVGALNTRRGDIPPADLFVSAEI</sequence>
<organism evidence="1">
    <name type="scientific">viral metagenome</name>
    <dbReference type="NCBI Taxonomy" id="1070528"/>
    <lineage>
        <taxon>unclassified sequences</taxon>
        <taxon>metagenomes</taxon>
        <taxon>organismal metagenomes</taxon>
    </lineage>
</organism>
<dbReference type="AlphaFoldDB" id="A0A6C0DC29"/>
<proteinExistence type="predicted"/>
<name>A0A6C0DC29_9ZZZZ</name>
<evidence type="ECO:0000313" key="1">
    <source>
        <dbReference type="EMBL" id="QHT13724.1"/>
    </source>
</evidence>